<accession>A0A6J5GEH2</accession>
<name>A0A6J5GEH2_9BURK</name>
<keyword evidence="2" id="KW-1185">Reference proteome</keyword>
<proteinExistence type="predicted"/>
<dbReference type="AlphaFoldDB" id="A0A6J5GEH2"/>
<dbReference type="RefSeq" id="WP_175162741.1">
    <property type="nucleotide sequence ID" value="NZ_CADIKI010000013.1"/>
</dbReference>
<protein>
    <submittedName>
        <fullName evidence="1">Uncharacterized protein</fullName>
    </submittedName>
</protein>
<sequence length="94" mass="9870">MKRGLVPGIIVALVLRAPVSSLADGRVRTASIELGEAGAVLDLCAADLSRVTCAAIGCNAQQVGCTDSLHPQIDGVASRLDDSDERHLKYRGER</sequence>
<dbReference type="EMBL" id="CADIKI010000013">
    <property type="protein sequence ID" value="CAB3797751.1"/>
    <property type="molecule type" value="Genomic_DNA"/>
</dbReference>
<dbReference type="Proteomes" id="UP000494252">
    <property type="component" value="Unassembled WGS sequence"/>
</dbReference>
<gene>
    <name evidence="1" type="ORF">LMG27177_04304</name>
</gene>
<evidence type="ECO:0000313" key="2">
    <source>
        <dbReference type="Proteomes" id="UP000494252"/>
    </source>
</evidence>
<organism evidence="1 2">
    <name type="scientific">Paraburkholderia fynbosensis</name>
    <dbReference type="NCBI Taxonomy" id="1200993"/>
    <lineage>
        <taxon>Bacteria</taxon>
        <taxon>Pseudomonadati</taxon>
        <taxon>Pseudomonadota</taxon>
        <taxon>Betaproteobacteria</taxon>
        <taxon>Burkholderiales</taxon>
        <taxon>Burkholderiaceae</taxon>
        <taxon>Paraburkholderia</taxon>
    </lineage>
</organism>
<reference evidence="1 2" key="1">
    <citation type="submission" date="2020-04" db="EMBL/GenBank/DDBJ databases">
        <authorList>
            <person name="De Canck E."/>
        </authorList>
    </citation>
    <scope>NUCLEOTIDE SEQUENCE [LARGE SCALE GENOMIC DNA]</scope>
    <source>
        <strain evidence="1 2">LMG 27177</strain>
    </source>
</reference>
<evidence type="ECO:0000313" key="1">
    <source>
        <dbReference type="EMBL" id="CAB3797751.1"/>
    </source>
</evidence>